<evidence type="ECO:0000256" key="13">
    <source>
        <dbReference type="ARBA" id="ARBA00023136"/>
    </source>
</evidence>
<feature type="active site" description="Glycyl thioester intermediate" evidence="16">
    <location>
        <position position="1349"/>
    </location>
</feature>
<dbReference type="SMART" id="SM00369">
    <property type="entry name" value="LRR_TYP"/>
    <property type="match status" value="2"/>
</dbReference>
<evidence type="ECO:0000256" key="6">
    <source>
        <dbReference type="ARBA" id="ARBA00022614"/>
    </source>
</evidence>
<dbReference type="PROSITE" id="PS52053">
    <property type="entry name" value="NEL"/>
    <property type="match status" value="1"/>
</dbReference>
<evidence type="ECO:0000256" key="3">
    <source>
        <dbReference type="ARBA" id="ARBA00012483"/>
    </source>
</evidence>
<dbReference type="Pfam" id="PF20178">
    <property type="entry name" value="ToxA_N"/>
    <property type="match status" value="1"/>
</dbReference>
<keyword evidence="16" id="KW-1035">Host cytoplasm</keyword>
<dbReference type="Pfam" id="PF13855">
    <property type="entry name" value="LRR_8"/>
    <property type="match status" value="1"/>
</dbReference>
<keyword evidence="16" id="KW-0833">Ubl conjugation pathway</keyword>
<keyword evidence="12" id="KW-0406">Ion transport</keyword>
<dbReference type="GO" id="GO:0061630">
    <property type="term" value="F:ubiquitin protein ligase activity"/>
    <property type="evidence" value="ECO:0007669"/>
    <property type="project" value="UniProtKB-EC"/>
</dbReference>
<keyword evidence="15" id="KW-0407">Ion channel</keyword>
<dbReference type="InterPro" id="IPR029487">
    <property type="entry name" value="NEL_dom"/>
</dbReference>
<comment type="catalytic activity">
    <reaction evidence="1">
        <text>S-ubiquitinyl-[E2 ubiquitin-conjugating enzyme]-L-cysteine + [acceptor protein]-L-lysine = [E2 ubiquitin-conjugating enzyme]-L-cysteine + N(6)-ubiquitinyl-[acceptor protein]-L-lysine.</text>
        <dbReference type="EC" id="2.3.2.27"/>
    </reaction>
</comment>
<proteinExistence type="inferred from homology"/>
<comment type="subcellular location">
    <subcellularLocation>
        <location evidence="2">Cell membrane</location>
        <topology evidence="2">Single-pass membrane protein</topology>
    </subcellularLocation>
</comment>
<evidence type="ECO:0000256" key="10">
    <source>
        <dbReference type="ARBA" id="ARBA00022989"/>
    </source>
</evidence>
<reference evidence="18" key="1">
    <citation type="journal article" date="2020" name="Microorganisms">
        <title>Reliable Identification of Environmental Pseudomonas Isolates Using the rpoD Gene.</title>
        <authorList>
            <consortium name="The Broad Institute Genome Sequencing Platform"/>
            <person name="Girard L."/>
            <person name="Lood C."/>
            <person name="Rokni-Zadeh H."/>
            <person name="van Noort V."/>
            <person name="Lavigne R."/>
            <person name="De Mot R."/>
        </authorList>
    </citation>
    <scope>NUCLEOTIDE SEQUENCE [LARGE SCALE GENOMIC DNA]</scope>
    <source>
        <strain evidence="18">SWRI145</strain>
    </source>
</reference>
<organism evidence="18">
    <name type="scientific">Pseudomonas tritici</name>
    <dbReference type="NCBI Taxonomy" id="2745518"/>
    <lineage>
        <taxon>Bacteria</taxon>
        <taxon>Pseudomonadati</taxon>
        <taxon>Pseudomonadota</taxon>
        <taxon>Gammaproteobacteria</taxon>
        <taxon>Pseudomonadales</taxon>
        <taxon>Pseudomonadaceae</taxon>
        <taxon>Pseudomonas</taxon>
    </lineage>
</organism>
<evidence type="ECO:0000256" key="1">
    <source>
        <dbReference type="ARBA" id="ARBA00000900"/>
    </source>
</evidence>
<keyword evidence="16" id="KW-0964">Secreted</keyword>
<keyword evidence="14" id="KW-1015">Disulfide bond</keyword>
<evidence type="ECO:0000256" key="11">
    <source>
        <dbReference type="ARBA" id="ARBA00023026"/>
    </source>
</evidence>
<sequence length="1604" mass="179569">MSPPDKGPHYSLITQTLPDWLRTTSWTRAQALASAQLAIEHWHPSATPELKRANAQAWSTQNTVDQQLQALQDLYAFAEPLLAKALNTRHGLNDSVKDTYLFLHTESGTLLKGSTSRTVSLLDAALQNFASRERFTASSSYITRPDQRGHFTIKPLKQRMSIEQFVALCRELDLGKQYQAHLQPPLLQPALQASVIASQKAALDAAAHVALAQKAITAASFHVLQRLIMGERGVMQCYRLQIMDSLLTGILLVAADLDSASRVVPVIAYIPDDPQCPVKEYPSTLAFKQDLSARLREPAYRTFFSRFVDQSQRRLFSSRLDQPAHYAAQHIGGDLWTTRYQQALNKILNDARDLAVSTADADSRARWAWWDNASGLLSEIFNAALLVITPFVPLLGEVMLGYTAYQLLDEVVEGVVDLAEGQALEAAGHLVGVVSDVVQLGAFGIAGALIPSVFVNQLKAVEVNGKTRLWNPDLKPYAQKNLVLPAESTPDSRGLHTHQGRTLLPWKGEHYALEPIADNGLYRILHPERREAYSPTLQHNDTAAAWDEPRLLHALAPDLDASQRRQALISSGVSIDVVRGAYSLRKAIAPLLADSLKRAALDQQARRLPEQIRAGIAADETTYWSPHLARELPGWPSAKAIEVYENPQLEGPCVRFGEADADLVLRISRQDLNAGLLPERLVDFLDTDERHAMLGAVPENRAAQIDALREQLAAHLARQQGAVFDYLYRNSEEVTRAHDRLVREALPELPKSLVDDVLSHARRDERQVMDAEQRLPLRLRNLARERLLQARGSHAYESFYQEGPLSADSERMLLNTLKLHSDAFGDLHLQIRQHSPEGSLRYSAGPQQASRRRVLVRNDAGRYEVYDGDQQPLHAASDLYEALLHCLSARQRTALGFAPSDGAALKTWLMATLQPSEVRRTVLAEPPLRADVAPDALVLTQKPMHRVPQWSSEYLPPTLEDRVKSLYPFAPQPDIEAYLSGLESPAQRLVFEAREQEKHALQEDLSNWVNRTFEQATAQTTQRRLDLAQALIRSWEHNLNPGEEGIGLSLEGVTLGGQLSDLPRLRASFAHVQHLDLIDAGLLDADTGFIANFPQLVYLSLRSNGLTRLPQAVVELPYLTQLRLDNNPIQWNAASLEQLAGMGQLRQLSLAQNRALTQAPDITGMPHLRALSLRGTGISEWPIGLFDPPRPANFALDLQNTAISDVPQFLPWQPEAEQVARARIDRNQLSREGEQRLVSYRLAHGLDPYRTYPPKGDITFWLQDESTRHKPWLREMWNNVEREHGSQGFFEVIKSLEQPEAFEHEQDERLYRAHRRELTNKVWRLLIGAEEDQALRTQLFAMDSHPINCADAGAHVFNAMGIELELFAARGLLRGEYLHIRLAELAKGKARLDLVNQVAQADIRQRVTPVAQGGQGLRFSTEMVDSLPGTVDEVEVYLAYQSGLKGRLDLPWVSEHMTYRATAEVDDARLDNAYATVQALEAGDGLVDKMLEQPFWDEHLRSTYADQFRASIEHAEALTDRLDDLLFAQKQWASAPPEQRTPLEPQLLSLADALHVPHSEVLTGREMSSQTYERLLAEGFTDAQPSEQTLARRLTHEALQPSEI</sequence>
<evidence type="ECO:0000313" key="18">
    <source>
        <dbReference type="EMBL" id="MBC3295720.1"/>
    </source>
</evidence>
<evidence type="ECO:0000259" key="17">
    <source>
        <dbReference type="PROSITE" id="PS52053"/>
    </source>
</evidence>
<evidence type="ECO:0000256" key="5">
    <source>
        <dbReference type="ARBA" id="ARBA00022475"/>
    </source>
</evidence>
<keyword evidence="13" id="KW-0472">Membrane</keyword>
<protein>
    <recommendedName>
        <fullName evidence="3">RING-type E3 ubiquitin transferase</fullName>
        <ecNumber evidence="3">2.3.2.27</ecNumber>
    </recommendedName>
</protein>
<dbReference type="InterPro" id="IPR046673">
    <property type="entry name" value="ToxA_N"/>
</dbReference>
<comment type="similarity">
    <text evidence="16">Belongs to the LRR-containing bacterial E3 ligase family.</text>
</comment>
<evidence type="ECO:0000313" key="20">
    <source>
        <dbReference type="Proteomes" id="UP000615613"/>
    </source>
</evidence>
<evidence type="ECO:0000256" key="12">
    <source>
        <dbReference type="ARBA" id="ARBA00023065"/>
    </source>
</evidence>
<name>A0A8H9YX46_9PSED</name>
<keyword evidence="4" id="KW-0813">Transport</keyword>
<feature type="domain" description="NEL" evidence="17">
    <location>
        <begin position="1253"/>
        <end position="1604"/>
    </location>
</feature>
<comment type="PTM">
    <text evidence="16">Ubiquitinated in the presence of host E1 ubiquitin-activating enzyme, E2 ubiquitin-conjugating enzyme and ubiquitin.</text>
</comment>
<dbReference type="EMBL" id="CP077084">
    <property type="protein sequence ID" value="QXH85147.1"/>
    <property type="molecule type" value="Genomic_DNA"/>
</dbReference>
<evidence type="ECO:0000256" key="8">
    <source>
        <dbReference type="ARBA" id="ARBA00022729"/>
    </source>
</evidence>
<evidence type="ECO:0000256" key="14">
    <source>
        <dbReference type="ARBA" id="ARBA00023157"/>
    </source>
</evidence>
<dbReference type="PANTHER" id="PTHR46473">
    <property type="entry name" value="GH08155P"/>
    <property type="match status" value="1"/>
</dbReference>
<keyword evidence="8" id="KW-0732">Signal</keyword>
<keyword evidence="9" id="KW-0677">Repeat</keyword>
<keyword evidence="10" id="KW-1133">Transmembrane helix</keyword>
<dbReference type="Proteomes" id="UP000615613">
    <property type="component" value="Chromosome"/>
</dbReference>
<dbReference type="Gene3D" id="3.80.10.10">
    <property type="entry name" value="Ribonuclease Inhibitor"/>
    <property type="match status" value="1"/>
</dbReference>
<dbReference type="EC" id="2.3.2.27" evidence="3"/>
<evidence type="ECO:0000313" key="19">
    <source>
        <dbReference type="EMBL" id="QXH85147.1"/>
    </source>
</evidence>
<dbReference type="InterPro" id="IPR001611">
    <property type="entry name" value="Leu-rich_rpt"/>
</dbReference>
<evidence type="ECO:0000256" key="9">
    <source>
        <dbReference type="ARBA" id="ARBA00022737"/>
    </source>
</evidence>
<evidence type="ECO:0000256" key="4">
    <source>
        <dbReference type="ARBA" id="ARBA00022448"/>
    </source>
</evidence>
<dbReference type="GO" id="GO:0034220">
    <property type="term" value="P:monoatomic ion transmembrane transport"/>
    <property type="evidence" value="ECO:0007669"/>
    <property type="project" value="UniProtKB-KW"/>
</dbReference>
<dbReference type="GO" id="GO:0005886">
    <property type="term" value="C:plasma membrane"/>
    <property type="evidence" value="ECO:0007669"/>
    <property type="project" value="UniProtKB-SubCell"/>
</dbReference>
<keyword evidence="7" id="KW-0812">Transmembrane</keyword>
<keyword evidence="6" id="KW-0433">Leucine-rich repeat</keyword>
<dbReference type="Gene3D" id="1.20.58.360">
    <property type="entry name" value="Shigella T3SS effector IpaH defines"/>
    <property type="match status" value="1"/>
</dbReference>
<dbReference type="InterPro" id="IPR003591">
    <property type="entry name" value="Leu-rich_rpt_typical-subtyp"/>
</dbReference>
<keyword evidence="16" id="KW-0832">Ubl conjugation</keyword>
<dbReference type="InterPro" id="IPR051432">
    <property type="entry name" value="KCNMA1_auxiliary"/>
</dbReference>
<keyword evidence="11" id="KW-0843">Virulence</keyword>
<dbReference type="PANTHER" id="PTHR46473:SF10">
    <property type="entry name" value="LD45603P-RELATED"/>
    <property type="match status" value="1"/>
</dbReference>
<dbReference type="GO" id="GO:0016567">
    <property type="term" value="P:protein ubiquitination"/>
    <property type="evidence" value="ECO:0007669"/>
    <property type="project" value="InterPro"/>
</dbReference>
<keyword evidence="20" id="KW-1185">Reference proteome</keyword>
<keyword evidence="16" id="KW-0808">Transferase</keyword>
<evidence type="ECO:0000256" key="15">
    <source>
        <dbReference type="ARBA" id="ARBA00023303"/>
    </source>
</evidence>
<dbReference type="SUPFAM" id="SSF52058">
    <property type="entry name" value="L domain-like"/>
    <property type="match status" value="1"/>
</dbReference>
<evidence type="ECO:0000256" key="16">
    <source>
        <dbReference type="PROSITE-ProRule" id="PRU01398"/>
    </source>
</evidence>
<dbReference type="KEGG" id="ptrt:HU722_0006675"/>
<evidence type="ECO:0000256" key="7">
    <source>
        <dbReference type="ARBA" id="ARBA00022692"/>
    </source>
</evidence>
<dbReference type="EMBL" id="JABWQF010000021">
    <property type="protein sequence ID" value="MBC3295720.1"/>
    <property type="molecule type" value="Genomic_DNA"/>
</dbReference>
<reference evidence="19" key="2">
    <citation type="submission" date="2021-06" db="EMBL/GenBank/DDBJ databases">
        <title>Updating the genus Pseudomonas: Description of 43 new species and partition of the Pseudomonas putida group.</title>
        <authorList>
            <person name="Girard L."/>
            <person name="Lood C."/>
            <person name="Vandamme P."/>
            <person name="Rokni-Zadeh H."/>
            <person name="van Noort V."/>
            <person name="Hofte M."/>
            <person name="Lavigne R."/>
            <person name="De Mot R."/>
        </authorList>
    </citation>
    <scope>NUCLEOTIDE SEQUENCE</scope>
    <source>
        <strain evidence="19">SWRI145</strain>
    </source>
</reference>
<dbReference type="Pfam" id="PF14496">
    <property type="entry name" value="NEL"/>
    <property type="match status" value="1"/>
</dbReference>
<dbReference type="RefSeq" id="WP_186752319.1">
    <property type="nucleotide sequence ID" value="NZ_CP077084.1"/>
</dbReference>
<keyword evidence="5" id="KW-1003">Cell membrane</keyword>
<dbReference type="GO" id="GO:0005576">
    <property type="term" value="C:extracellular region"/>
    <property type="evidence" value="ECO:0007669"/>
    <property type="project" value="UniProtKB-UniRule"/>
</dbReference>
<dbReference type="InterPro" id="IPR032675">
    <property type="entry name" value="LRR_dom_sf"/>
</dbReference>
<gene>
    <name evidence="19" type="ORF">HU722_0006675</name>
    <name evidence="18" type="ORF">HU722_29745</name>
</gene>
<evidence type="ECO:0000256" key="2">
    <source>
        <dbReference type="ARBA" id="ARBA00004162"/>
    </source>
</evidence>
<accession>A0A8H9YX46</accession>